<feature type="chain" id="PRO_5002772289" evidence="2">
    <location>
        <begin position="27"/>
        <end position="202"/>
    </location>
</feature>
<dbReference type="Proteomes" id="UP000001203">
    <property type="component" value="Chromosome circular"/>
</dbReference>
<evidence type="ECO:0000256" key="1">
    <source>
        <dbReference type="SAM" id="MobiDB-lite"/>
    </source>
</evidence>
<reference evidence="3 4" key="1">
    <citation type="journal article" date="2008" name="Proc. Natl. Acad. Sci. U.S.A.">
        <title>The genome of Cyanothece 51142, a unicellular diazotrophic cyanobacterium important in the marine nitrogen cycle.</title>
        <authorList>
            <person name="Welsh E.A."/>
            <person name="Liberton M."/>
            <person name="Stoeckel J."/>
            <person name="Loh T."/>
            <person name="Elvitigala T."/>
            <person name="Wang C."/>
            <person name="Wollam A."/>
            <person name="Fulton R.S."/>
            <person name="Clifton S.W."/>
            <person name="Jacobs J.M."/>
            <person name="Aurora R."/>
            <person name="Ghosh B.K."/>
            <person name="Sherman L.A."/>
            <person name="Smith R.D."/>
            <person name="Wilson R.K."/>
            <person name="Pakrasi H.B."/>
        </authorList>
    </citation>
    <scope>NUCLEOTIDE SEQUENCE [LARGE SCALE GENOMIC DNA]</scope>
    <source>
        <strain evidence="4">ATCC 51142 / BH68</strain>
    </source>
</reference>
<evidence type="ECO:0000313" key="3">
    <source>
        <dbReference type="EMBL" id="ACB53090.1"/>
    </source>
</evidence>
<sequence length="202" mass="22788">MFMKHSHMLAGLALGLSLLGISPAQAEPAQEEVLVSQLRGHVLQDPIDVYRADWLEFKFEDYIIGRIRGVTGDVAQVQIISAGQEKNAHVRMNYDVGLTTGERDVWHVTAQMPGYWPTLVAGADVIMREEDGKWVIISDQRPDLDVYVAEARPRWVSRLDLREVPLVTRTDIDWDRPDVSLPPMEENQAEIAPPPEPVPGMW</sequence>
<gene>
    <name evidence="3" type="ordered locus">cce_3742</name>
</gene>
<feature type="compositionally biased region" description="Pro residues" evidence="1">
    <location>
        <begin position="192"/>
        <end position="202"/>
    </location>
</feature>
<name>B1X1R0_CROS5</name>
<feature type="signal peptide" evidence="2">
    <location>
        <begin position="1"/>
        <end position="26"/>
    </location>
</feature>
<dbReference type="eggNOG" id="ENOG5033RV5">
    <property type="taxonomic scope" value="Bacteria"/>
</dbReference>
<evidence type="ECO:0000256" key="2">
    <source>
        <dbReference type="SAM" id="SignalP"/>
    </source>
</evidence>
<evidence type="ECO:0000313" key="4">
    <source>
        <dbReference type="Proteomes" id="UP000001203"/>
    </source>
</evidence>
<dbReference type="EMBL" id="CP000806">
    <property type="protein sequence ID" value="ACB53090.1"/>
    <property type="molecule type" value="Genomic_DNA"/>
</dbReference>
<dbReference type="KEGG" id="cyt:cce_3742"/>
<proteinExistence type="predicted"/>
<dbReference type="HOGENOM" id="CLU_125369_0_0_3"/>
<feature type="region of interest" description="Disordered" evidence="1">
    <location>
        <begin position="177"/>
        <end position="202"/>
    </location>
</feature>
<keyword evidence="2" id="KW-0732">Signal</keyword>
<accession>B1X1R0</accession>
<organism evidence="3 4">
    <name type="scientific">Crocosphaera subtropica (strain ATCC 51142 / BH68)</name>
    <name type="common">Cyanothece sp. (strain ATCC 51142)</name>
    <dbReference type="NCBI Taxonomy" id="43989"/>
    <lineage>
        <taxon>Bacteria</taxon>
        <taxon>Bacillati</taxon>
        <taxon>Cyanobacteriota</taxon>
        <taxon>Cyanophyceae</taxon>
        <taxon>Oscillatoriophycideae</taxon>
        <taxon>Chroococcales</taxon>
        <taxon>Aphanothecaceae</taxon>
        <taxon>Crocosphaera</taxon>
        <taxon>Crocosphaera subtropica</taxon>
    </lineage>
</organism>
<dbReference type="AlphaFoldDB" id="B1X1R0"/>
<protein>
    <submittedName>
        <fullName evidence="3">Uncharacterized protein</fullName>
    </submittedName>
</protein>
<keyword evidence="4" id="KW-1185">Reference proteome</keyword>